<evidence type="ECO:0000256" key="7">
    <source>
        <dbReference type="ARBA" id="ARBA00023242"/>
    </source>
</evidence>
<evidence type="ECO:0000256" key="6">
    <source>
        <dbReference type="ARBA" id="ARBA00022833"/>
    </source>
</evidence>
<dbReference type="EMBL" id="CAXKWB010003565">
    <property type="protein sequence ID" value="CAL4069509.1"/>
    <property type="molecule type" value="Genomic_DNA"/>
</dbReference>
<name>A0AAV2Q7B2_MEGNR</name>
<feature type="compositionally biased region" description="Low complexity" evidence="9">
    <location>
        <begin position="451"/>
        <end position="462"/>
    </location>
</feature>
<keyword evidence="12" id="KW-1185">Reference proteome</keyword>
<dbReference type="PANTHER" id="PTHR10032">
    <property type="entry name" value="ZINC FINGER PROTEIN WITH KRAB AND SCAN DOMAINS"/>
    <property type="match status" value="1"/>
</dbReference>
<comment type="similarity">
    <text evidence="2">Belongs to the krueppel C2H2-type zinc-finger protein family.</text>
</comment>
<dbReference type="GO" id="GO:0009968">
    <property type="term" value="P:negative regulation of signal transduction"/>
    <property type="evidence" value="ECO:0007669"/>
    <property type="project" value="UniProtKB-ARBA"/>
</dbReference>
<keyword evidence="6" id="KW-0862">Zinc</keyword>
<feature type="region of interest" description="Disordered" evidence="9">
    <location>
        <begin position="318"/>
        <end position="381"/>
    </location>
</feature>
<dbReference type="GO" id="GO:0000978">
    <property type="term" value="F:RNA polymerase II cis-regulatory region sequence-specific DNA binding"/>
    <property type="evidence" value="ECO:0007669"/>
    <property type="project" value="TreeGrafter"/>
</dbReference>
<feature type="compositionally biased region" description="Basic and acidic residues" evidence="9">
    <location>
        <begin position="141"/>
        <end position="151"/>
    </location>
</feature>
<dbReference type="InterPro" id="IPR013087">
    <property type="entry name" value="Znf_C2H2_type"/>
</dbReference>
<dbReference type="PROSITE" id="PS00028">
    <property type="entry name" value="ZINC_FINGER_C2H2_1"/>
    <property type="match status" value="3"/>
</dbReference>
<reference evidence="11 12" key="1">
    <citation type="submission" date="2024-05" db="EMBL/GenBank/DDBJ databases">
        <authorList>
            <person name="Wallberg A."/>
        </authorList>
    </citation>
    <scope>NUCLEOTIDE SEQUENCE [LARGE SCALE GENOMIC DNA]</scope>
</reference>
<dbReference type="InterPro" id="IPR036236">
    <property type="entry name" value="Znf_C2H2_sf"/>
</dbReference>
<dbReference type="GO" id="GO:0005634">
    <property type="term" value="C:nucleus"/>
    <property type="evidence" value="ECO:0007669"/>
    <property type="project" value="UniProtKB-SubCell"/>
</dbReference>
<keyword evidence="4" id="KW-0677">Repeat</keyword>
<dbReference type="PANTHER" id="PTHR10032:SF271">
    <property type="entry name" value="RH12261P-RELATED"/>
    <property type="match status" value="1"/>
</dbReference>
<dbReference type="GO" id="GO:0045596">
    <property type="term" value="P:negative regulation of cell differentiation"/>
    <property type="evidence" value="ECO:0007669"/>
    <property type="project" value="UniProtKB-ARBA"/>
</dbReference>
<dbReference type="PROSITE" id="PS50157">
    <property type="entry name" value="ZINC_FINGER_C2H2_2"/>
    <property type="match status" value="3"/>
</dbReference>
<dbReference type="InterPro" id="IPR027756">
    <property type="entry name" value="Ovo-like"/>
</dbReference>
<feature type="region of interest" description="Disordered" evidence="9">
    <location>
        <begin position="77"/>
        <end position="162"/>
    </location>
</feature>
<dbReference type="SUPFAM" id="SSF57667">
    <property type="entry name" value="beta-beta-alpha zinc fingers"/>
    <property type="match status" value="2"/>
</dbReference>
<accession>A0AAV2Q7B2</accession>
<gene>
    <name evidence="11" type="ORF">MNOR_LOCUS7905</name>
</gene>
<keyword evidence="3" id="KW-0479">Metal-binding</keyword>
<feature type="compositionally biased region" description="Low complexity" evidence="9">
    <location>
        <begin position="428"/>
        <end position="443"/>
    </location>
</feature>
<comment type="subcellular location">
    <subcellularLocation>
        <location evidence="1">Nucleus</location>
    </subcellularLocation>
</comment>
<evidence type="ECO:0000256" key="4">
    <source>
        <dbReference type="ARBA" id="ARBA00022737"/>
    </source>
</evidence>
<evidence type="ECO:0000256" key="5">
    <source>
        <dbReference type="ARBA" id="ARBA00022771"/>
    </source>
</evidence>
<evidence type="ECO:0000259" key="10">
    <source>
        <dbReference type="PROSITE" id="PS50157"/>
    </source>
</evidence>
<organism evidence="11 12">
    <name type="scientific">Meganyctiphanes norvegica</name>
    <name type="common">Northern krill</name>
    <name type="synonym">Thysanopoda norvegica</name>
    <dbReference type="NCBI Taxonomy" id="48144"/>
    <lineage>
        <taxon>Eukaryota</taxon>
        <taxon>Metazoa</taxon>
        <taxon>Ecdysozoa</taxon>
        <taxon>Arthropoda</taxon>
        <taxon>Crustacea</taxon>
        <taxon>Multicrustacea</taxon>
        <taxon>Malacostraca</taxon>
        <taxon>Eumalacostraca</taxon>
        <taxon>Eucarida</taxon>
        <taxon>Euphausiacea</taxon>
        <taxon>Euphausiidae</taxon>
        <taxon>Meganyctiphanes</taxon>
    </lineage>
</organism>
<keyword evidence="7" id="KW-0539">Nucleus</keyword>
<dbReference type="SMART" id="SM00355">
    <property type="entry name" value="ZnF_C2H2"/>
    <property type="match status" value="4"/>
</dbReference>
<feature type="domain" description="C2H2-type" evidence="10">
    <location>
        <begin position="597"/>
        <end position="624"/>
    </location>
</feature>
<comment type="caution">
    <text evidence="11">The sequence shown here is derived from an EMBL/GenBank/DDBJ whole genome shotgun (WGS) entry which is preliminary data.</text>
</comment>
<keyword evidence="5 8" id="KW-0863">Zinc-finger</keyword>
<evidence type="ECO:0000256" key="8">
    <source>
        <dbReference type="PROSITE-ProRule" id="PRU00042"/>
    </source>
</evidence>
<dbReference type="FunFam" id="3.30.160.60:FF:001250">
    <property type="entry name" value="putative transcription factor ovo-like protein 3"/>
    <property type="match status" value="1"/>
</dbReference>
<dbReference type="GO" id="GO:0009913">
    <property type="term" value="P:epidermal cell differentiation"/>
    <property type="evidence" value="ECO:0007669"/>
    <property type="project" value="TreeGrafter"/>
</dbReference>
<feature type="compositionally biased region" description="Polar residues" evidence="9">
    <location>
        <begin position="463"/>
        <end position="478"/>
    </location>
</feature>
<evidence type="ECO:0000313" key="11">
    <source>
        <dbReference type="EMBL" id="CAL4069509.1"/>
    </source>
</evidence>
<feature type="region of interest" description="Disordered" evidence="9">
    <location>
        <begin position="30"/>
        <end position="50"/>
    </location>
</feature>
<evidence type="ECO:0000256" key="2">
    <source>
        <dbReference type="ARBA" id="ARBA00006991"/>
    </source>
</evidence>
<feature type="domain" description="C2H2-type" evidence="10">
    <location>
        <begin position="653"/>
        <end position="676"/>
    </location>
</feature>
<dbReference type="AlphaFoldDB" id="A0AAV2Q7B2"/>
<dbReference type="FunFam" id="3.30.160.60:FF:000452">
    <property type="entry name" value="Transcription factor Ovo-like 2"/>
    <property type="match status" value="1"/>
</dbReference>
<dbReference type="Proteomes" id="UP001497623">
    <property type="component" value="Unassembled WGS sequence"/>
</dbReference>
<dbReference type="GO" id="GO:0000981">
    <property type="term" value="F:DNA-binding transcription factor activity, RNA polymerase II-specific"/>
    <property type="evidence" value="ECO:0007669"/>
    <property type="project" value="TreeGrafter"/>
</dbReference>
<feature type="region of interest" description="Disordered" evidence="9">
    <location>
        <begin position="278"/>
        <end position="305"/>
    </location>
</feature>
<dbReference type="GO" id="GO:0045892">
    <property type="term" value="P:negative regulation of DNA-templated transcription"/>
    <property type="evidence" value="ECO:0007669"/>
    <property type="project" value="UniProtKB-ARBA"/>
</dbReference>
<evidence type="ECO:0000256" key="3">
    <source>
        <dbReference type="ARBA" id="ARBA00022723"/>
    </source>
</evidence>
<protein>
    <recommendedName>
        <fullName evidence="10">C2H2-type domain-containing protein</fullName>
    </recommendedName>
</protein>
<feature type="region of interest" description="Disordered" evidence="9">
    <location>
        <begin position="419"/>
        <end position="478"/>
    </location>
</feature>
<feature type="domain" description="C2H2-type" evidence="10">
    <location>
        <begin position="625"/>
        <end position="652"/>
    </location>
</feature>
<dbReference type="GO" id="GO:0008270">
    <property type="term" value="F:zinc ion binding"/>
    <property type="evidence" value="ECO:0007669"/>
    <property type="project" value="UniProtKB-KW"/>
</dbReference>
<proteinExistence type="inferred from homology"/>
<evidence type="ECO:0000256" key="9">
    <source>
        <dbReference type="SAM" id="MobiDB-lite"/>
    </source>
</evidence>
<dbReference type="Gene3D" id="3.30.160.60">
    <property type="entry name" value="Classic Zinc Finger"/>
    <property type="match status" value="2"/>
</dbReference>
<evidence type="ECO:0000256" key="1">
    <source>
        <dbReference type="ARBA" id="ARBA00004123"/>
    </source>
</evidence>
<feature type="compositionally biased region" description="Basic and acidic residues" evidence="9">
    <location>
        <begin position="82"/>
        <end position="104"/>
    </location>
</feature>
<sequence>MPKIFLIKDRLQQQQAKLLAAQKGQDEDIRRDIGGLGDGHSSLGSRPLHRDVSSERLSLARMDYSPVSLIFDRFGRDSPSSHAEHESENTLDLRIHGRGLDRPNPRHSLGSDRQLSPESPLHHGADEHDDDDDDQPLSLTIRDRDEGEGYHQDSYSIGQRPSLERLRLPPISRLLPQRITFPGSLPPADTILPVQDTPLDCHVPRRPASPRLPPFSDVRRHRAPSPMELEPLSTSHFHEDMSRPYDLTTRRSRSPRNVSPHSLPPVLASMRLCATSHEDGQGAAQGSGGGQPPSQHNSGSGGGYMDYSQTTLSFFGSIGDKNGFGGDGGDDDDQSPPTRLPSIDMPTMPMPIPGPVEPHVSSLPEHCRSIPVSTSDTSHAFPAPAHFRERCLLPQQQQLYVESQPQSVNSQQILQTQTLLQEHHQSHHGQQQSQQQYTSITCPSPLPLSPPLSNSTTPPQTSQYQNLLRSPTGSNAFEPLTQTQVPLVSSTELQGGRWSDRVGAMSPGYQSMPSPTTSMIDDMQSPPLHDIQREVPLQVRVSILQQRLGLPDDTPLEFVNGGHGIKNPLAPPLDSPHETKIPPPTVIVDEENNGNRFVCSLCSKHFSLQRLLNRHMKCHSDVKRYLCTFCGKGFNDTFDLKRHTRTHTGVRPYKCNLCEKSFTQRCSLESHCLKVHGVAHNYAYKERRSKVYVCEECGHTTGEPELHYVHLKDNHPYSPALLKFYDKRHFKFNNSNFTNVLLMSQT</sequence>
<dbReference type="GO" id="GO:0051241">
    <property type="term" value="P:negative regulation of multicellular organismal process"/>
    <property type="evidence" value="ECO:0007669"/>
    <property type="project" value="UniProtKB-ARBA"/>
</dbReference>
<evidence type="ECO:0000313" key="12">
    <source>
        <dbReference type="Proteomes" id="UP001497623"/>
    </source>
</evidence>